<evidence type="ECO:0000256" key="3">
    <source>
        <dbReference type="ARBA" id="ARBA00022989"/>
    </source>
</evidence>
<dbReference type="Proteomes" id="UP000094444">
    <property type="component" value="Unassembled WGS sequence"/>
</dbReference>
<dbReference type="AlphaFoldDB" id="A0A2P5I369"/>
<dbReference type="InterPro" id="IPR049326">
    <property type="entry name" value="Rhodopsin_dom_fungi"/>
</dbReference>
<dbReference type="EMBL" id="MAVT02000316">
    <property type="protein sequence ID" value="POS76953.1"/>
    <property type="molecule type" value="Genomic_DNA"/>
</dbReference>
<evidence type="ECO:0000256" key="6">
    <source>
        <dbReference type="SAM" id="MobiDB-lite"/>
    </source>
</evidence>
<feature type="transmembrane region" description="Helical" evidence="7">
    <location>
        <begin position="91"/>
        <end position="113"/>
    </location>
</feature>
<comment type="caution">
    <text evidence="9">The sequence shown here is derived from an EMBL/GenBank/DDBJ whole genome shotgun (WGS) entry which is preliminary data.</text>
</comment>
<feature type="transmembrane region" description="Helical" evidence="7">
    <location>
        <begin position="125"/>
        <end position="145"/>
    </location>
</feature>
<name>A0A2P5I369_DIAHE</name>
<dbReference type="STRING" id="158607.A0A2P5I369"/>
<evidence type="ECO:0000256" key="4">
    <source>
        <dbReference type="ARBA" id="ARBA00023136"/>
    </source>
</evidence>
<evidence type="ECO:0000313" key="9">
    <source>
        <dbReference type="EMBL" id="POS76953.1"/>
    </source>
</evidence>
<evidence type="ECO:0000256" key="5">
    <source>
        <dbReference type="ARBA" id="ARBA00038359"/>
    </source>
</evidence>
<evidence type="ECO:0000259" key="8">
    <source>
        <dbReference type="Pfam" id="PF20684"/>
    </source>
</evidence>
<keyword evidence="10" id="KW-1185">Reference proteome</keyword>
<feature type="transmembrane region" description="Helical" evidence="7">
    <location>
        <begin position="47"/>
        <end position="71"/>
    </location>
</feature>
<comment type="similarity">
    <text evidence="5">Belongs to the SAT4 family.</text>
</comment>
<dbReference type="PANTHER" id="PTHR33048">
    <property type="entry name" value="PTH11-LIKE INTEGRAL MEMBRANE PROTEIN (AFU_ORTHOLOGUE AFUA_5G11245)"/>
    <property type="match status" value="1"/>
</dbReference>
<feature type="region of interest" description="Disordered" evidence="6">
    <location>
        <begin position="249"/>
        <end position="271"/>
    </location>
</feature>
<comment type="subcellular location">
    <subcellularLocation>
        <location evidence="1">Membrane</location>
        <topology evidence="1">Multi-pass membrane protein</topology>
    </subcellularLocation>
</comment>
<evidence type="ECO:0000313" key="10">
    <source>
        <dbReference type="Proteomes" id="UP000094444"/>
    </source>
</evidence>
<dbReference type="OrthoDB" id="5022096at2759"/>
<dbReference type="InterPro" id="IPR052337">
    <property type="entry name" value="SAT4-like"/>
</dbReference>
<evidence type="ECO:0000256" key="2">
    <source>
        <dbReference type="ARBA" id="ARBA00022692"/>
    </source>
</evidence>
<gene>
    <name evidence="9" type="ORF">DHEL01_v204653</name>
</gene>
<proteinExistence type="inferred from homology"/>
<reference evidence="9" key="1">
    <citation type="submission" date="2017-09" db="EMBL/GenBank/DDBJ databases">
        <title>Polyketide synthases of a Diaporthe helianthi virulent isolate.</title>
        <authorList>
            <person name="Baroncelli R."/>
        </authorList>
    </citation>
    <scope>NUCLEOTIDE SEQUENCE [LARGE SCALE GENOMIC DNA]</scope>
    <source>
        <strain evidence="9">7/96</strain>
    </source>
</reference>
<feature type="region of interest" description="Disordered" evidence="6">
    <location>
        <begin position="291"/>
        <end position="314"/>
    </location>
</feature>
<protein>
    <recommendedName>
        <fullName evidence="8">Rhodopsin domain-containing protein</fullName>
    </recommendedName>
</protein>
<organism evidence="9 10">
    <name type="scientific">Diaporthe helianthi</name>
    <dbReference type="NCBI Taxonomy" id="158607"/>
    <lineage>
        <taxon>Eukaryota</taxon>
        <taxon>Fungi</taxon>
        <taxon>Dikarya</taxon>
        <taxon>Ascomycota</taxon>
        <taxon>Pezizomycotina</taxon>
        <taxon>Sordariomycetes</taxon>
        <taxon>Sordariomycetidae</taxon>
        <taxon>Diaporthales</taxon>
        <taxon>Diaporthaceae</taxon>
        <taxon>Diaporthe</taxon>
    </lineage>
</organism>
<dbReference type="GO" id="GO:0016020">
    <property type="term" value="C:membrane"/>
    <property type="evidence" value="ECO:0007669"/>
    <property type="project" value="UniProtKB-SubCell"/>
</dbReference>
<feature type="domain" description="Rhodopsin" evidence="8">
    <location>
        <begin position="38"/>
        <end position="176"/>
    </location>
</feature>
<dbReference type="InParanoid" id="A0A2P5I369"/>
<feature type="region of interest" description="Disordered" evidence="6">
    <location>
        <begin position="398"/>
        <end position="417"/>
    </location>
</feature>
<keyword evidence="2 7" id="KW-0812">Transmembrane</keyword>
<evidence type="ECO:0000256" key="1">
    <source>
        <dbReference type="ARBA" id="ARBA00004141"/>
    </source>
</evidence>
<feature type="compositionally biased region" description="Basic and acidic residues" evidence="6">
    <location>
        <begin position="291"/>
        <end position="306"/>
    </location>
</feature>
<evidence type="ECO:0000256" key="7">
    <source>
        <dbReference type="SAM" id="Phobius"/>
    </source>
</evidence>
<keyword evidence="3 7" id="KW-1133">Transmembrane helix</keyword>
<sequence length="417" mass="44723">MSTGWAANRPGADQPDVNKGSSLLAVSLALTTIALLIVALRVWCRDWVIVGTMALSLAAMGVTLGQVAYGAGRHAAYLDPPTIRMGLKLNYIGQIIFLWAPCTVKVSIGLFLLRVTPDIVHRKIIYGAMSFIVSWTLACFITLLLQCKDVRVVWDDSVQTVCWSVEVIHALGWASAAIIKTVYIENYSSTTDNLWNATELTIWTTVELNVGIIAASLPCLRPFFTGLSTGSTDITTAQEYSMHPYSKSLEHGRGSRYRQSHTTTPIGGGGLRLEDFSSSQERFVSTDQIRESGVRNETEYSMRSGKEANVSPSGATSGCHKIGLSCMSSGYSPTAGPEHGHAVAGGISAAGGIVLTRVMHVWTVTVPSHQVDVISEAVLALSEKENCDSLSDVDSEVEAEAGSAMDSELCRGVTGSR</sequence>
<accession>A0A2P5I369</accession>
<keyword evidence="4 7" id="KW-0472">Membrane</keyword>
<dbReference type="Pfam" id="PF20684">
    <property type="entry name" value="Fung_rhodopsin"/>
    <property type="match status" value="1"/>
</dbReference>
<feature type="transmembrane region" description="Helical" evidence="7">
    <location>
        <begin position="20"/>
        <end position="40"/>
    </location>
</feature>
<dbReference type="PANTHER" id="PTHR33048:SF167">
    <property type="entry name" value="INTEGRAL MEMBRANE PROTEIN"/>
    <property type="match status" value="1"/>
</dbReference>